<sequence length="247" mass="26843">MDDQSMRNLDDVLQATTGISVVQSGSERSTYQARGQQIDNLQIDGVPVNITNPYSFDAINKPTTEIYDRGEVVRGATGLLDALKAFTYLPIATLNLRLAEPWRLPEPMMMLREEAARGHVGQWLFDRAQLARETKAGELAVVASAATSIAERNRHQVIEALIDQVAEQAARHPARLPAMPEVSAAELLIEKRAPFAAVPGLTRPLNSTPWPTLALAGDWTDTGYPGVLEGAVQSGLQAARVLNPRAD</sequence>
<evidence type="ECO:0000313" key="4">
    <source>
        <dbReference type="Proteomes" id="UP000740926"/>
    </source>
</evidence>
<organism evidence="3 4">
    <name type="scientific">Rhizopus delemar</name>
    <dbReference type="NCBI Taxonomy" id="936053"/>
    <lineage>
        <taxon>Eukaryota</taxon>
        <taxon>Fungi</taxon>
        <taxon>Fungi incertae sedis</taxon>
        <taxon>Mucoromycota</taxon>
        <taxon>Mucoromycotina</taxon>
        <taxon>Mucoromycetes</taxon>
        <taxon>Mucorales</taxon>
        <taxon>Mucorineae</taxon>
        <taxon>Rhizopodaceae</taxon>
        <taxon>Rhizopus</taxon>
    </lineage>
</organism>
<comment type="caution">
    <text evidence="3">The sequence shown here is derived from an EMBL/GenBank/DDBJ whole genome shotgun (WGS) entry which is preliminary data.</text>
</comment>
<gene>
    <name evidence="3" type="ORF">G6F50_013298</name>
</gene>
<dbReference type="InterPro" id="IPR012910">
    <property type="entry name" value="Plug_dom"/>
</dbReference>
<dbReference type="SUPFAM" id="SSF51905">
    <property type="entry name" value="FAD/NAD(P)-binding domain"/>
    <property type="match status" value="1"/>
</dbReference>
<reference evidence="3 4" key="1">
    <citation type="journal article" date="2020" name="Microb. Genom.">
        <title>Genetic diversity of clinical and environmental Mucorales isolates obtained from an investigation of mucormycosis cases among solid organ transplant recipients.</title>
        <authorList>
            <person name="Nguyen M.H."/>
            <person name="Kaul D."/>
            <person name="Muto C."/>
            <person name="Cheng S.J."/>
            <person name="Richter R.A."/>
            <person name="Bruno V.M."/>
            <person name="Liu G."/>
            <person name="Beyhan S."/>
            <person name="Sundermann A.J."/>
            <person name="Mounaud S."/>
            <person name="Pasculle A.W."/>
            <person name="Nierman W.C."/>
            <person name="Driscoll E."/>
            <person name="Cumbie R."/>
            <person name="Clancy C.J."/>
            <person name="Dupont C.L."/>
        </authorList>
    </citation>
    <scope>NUCLEOTIDE SEQUENCE [LARGE SCALE GENOMIC DNA]</scope>
    <source>
        <strain evidence="3 4">GL24</strain>
    </source>
</reference>
<dbReference type="Pfam" id="PF07715">
    <property type="entry name" value="Plug"/>
    <property type="match status" value="1"/>
</dbReference>
<proteinExistence type="predicted"/>
<dbReference type="InterPro" id="IPR037066">
    <property type="entry name" value="Plug_dom_sf"/>
</dbReference>
<evidence type="ECO:0000313" key="3">
    <source>
        <dbReference type="EMBL" id="KAG1550169.1"/>
    </source>
</evidence>
<feature type="domain" description="TonB-dependent receptor plug" evidence="2">
    <location>
        <begin position="1"/>
        <end position="80"/>
    </location>
</feature>
<evidence type="ECO:0008006" key="5">
    <source>
        <dbReference type="Google" id="ProtNLM"/>
    </source>
</evidence>
<keyword evidence="4" id="KW-1185">Reference proteome</keyword>
<dbReference type="Proteomes" id="UP000740926">
    <property type="component" value="Unassembled WGS sequence"/>
</dbReference>
<dbReference type="InterPro" id="IPR002937">
    <property type="entry name" value="Amino_oxidase"/>
</dbReference>
<dbReference type="Gene3D" id="2.170.130.10">
    <property type="entry name" value="TonB-dependent receptor, plug domain"/>
    <property type="match status" value="1"/>
</dbReference>
<dbReference type="SUPFAM" id="SSF56935">
    <property type="entry name" value="Porins"/>
    <property type="match status" value="1"/>
</dbReference>
<evidence type="ECO:0000259" key="1">
    <source>
        <dbReference type="Pfam" id="PF01593"/>
    </source>
</evidence>
<dbReference type="InterPro" id="IPR036188">
    <property type="entry name" value="FAD/NAD-bd_sf"/>
</dbReference>
<dbReference type="EMBL" id="JAANIU010005089">
    <property type="protein sequence ID" value="KAG1550169.1"/>
    <property type="molecule type" value="Genomic_DNA"/>
</dbReference>
<dbReference type="GO" id="GO:0016491">
    <property type="term" value="F:oxidoreductase activity"/>
    <property type="evidence" value="ECO:0007669"/>
    <property type="project" value="InterPro"/>
</dbReference>
<protein>
    <recommendedName>
        <fullName evidence="5">Amine oxidase domain-containing protein</fullName>
    </recommendedName>
</protein>
<name>A0A9P6YJX9_9FUNG</name>
<dbReference type="Pfam" id="PF01593">
    <property type="entry name" value="Amino_oxidase"/>
    <property type="match status" value="1"/>
</dbReference>
<accession>A0A9P6YJX9</accession>
<dbReference type="AlphaFoldDB" id="A0A9P6YJX9"/>
<evidence type="ECO:0000259" key="2">
    <source>
        <dbReference type="Pfam" id="PF07715"/>
    </source>
</evidence>
<feature type="domain" description="Amine oxidase" evidence="1">
    <location>
        <begin position="199"/>
        <end position="242"/>
    </location>
</feature>